<sequence length="396" mass="44675">MSEFKVHLKRYAARLINNDENLEAPHTAGDHSSVDRDFRSNVLQLLHNVDRDFNPADLALPMDQFITIAYERMPSSERSAVQYWHMMYTDACILKVLALAGTPDLPEETAGVCISTLDRAIIIAGAATDEHRRDYVVHQIIRQLQSGIPWRPPSQSIFTLTSAPVPPLPTSRNNVRTLASLPSIVTANKDWSQAPFVVRGHAHDWRAMHEPSQWASLTYLLSVAGPGRIVPVEVGNDYRLDDWTQKLMSWDKLLSSLHSSGQHRRHTIYLAQHNLLTQFPRLQEDITVPDIVYAYLTSPDFPNYEPPTNVILNAWLGPAKTVTPAHTDPFFNCYGKDGCKILFLALSPLALQCKSLVARLCGLHHLTLWHPCTLMTRHHRVLTEATIQPPTIQTRS</sequence>
<reference evidence="3" key="2">
    <citation type="submission" date="2015-01" db="EMBL/GenBank/DDBJ databases">
        <title>Evolutionary Origins and Diversification of the Mycorrhizal Mutualists.</title>
        <authorList>
            <consortium name="DOE Joint Genome Institute"/>
            <consortium name="Mycorrhizal Genomics Consortium"/>
            <person name="Kohler A."/>
            <person name="Kuo A."/>
            <person name="Nagy L.G."/>
            <person name="Floudas D."/>
            <person name="Copeland A."/>
            <person name="Barry K.W."/>
            <person name="Cichocki N."/>
            <person name="Veneault-Fourrey C."/>
            <person name="LaButti K."/>
            <person name="Lindquist E.A."/>
            <person name="Lipzen A."/>
            <person name="Lundell T."/>
            <person name="Morin E."/>
            <person name="Murat C."/>
            <person name="Riley R."/>
            <person name="Ohm R."/>
            <person name="Sun H."/>
            <person name="Tunlid A."/>
            <person name="Henrissat B."/>
            <person name="Grigoriev I.V."/>
            <person name="Hibbett D.S."/>
            <person name="Martin F."/>
        </authorList>
    </citation>
    <scope>NUCLEOTIDE SEQUENCE [LARGE SCALE GENOMIC DNA]</scope>
    <source>
        <strain evidence="3">Ve08.2h10</strain>
    </source>
</reference>
<dbReference type="PANTHER" id="PTHR12461">
    <property type="entry name" value="HYPOXIA-INDUCIBLE FACTOR 1 ALPHA INHIBITOR-RELATED"/>
    <property type="match status" value="1"/>
</dbReference>
<gene>
    <name evidence="2" type="ORF">PAXRUDRAFT_826722</name>
</gene>
<keyword evidence="3" id="KW-1185">Reference proteome</keyword>
<dbReference type="EMBL" id="KN825024">
    <property type="protein sequence ID" value="KIK95739.1"/>
    <property type="molecule type" value="Genomic_DNA"/>
</dbReference>
<feature type="domain" description="Cupin-like" evidence="1">
    <location>
        <begin position="193"/>
        <end position="334"/>
    </location>
</feature>
<name>A0A0D0E3X1_9AGAM</name>
<dbReference type="Proteomes" id="UP000054538">
    <property type="component" value="Unassembled WGS sequence"/>
</dbReference>
<dbReference type="InParanoid" id="A0A0D0E3X1"/>
<dbReference type="OrthoDB" id="47172at2759"/>
<dbReference type="HOGENOM" id="CLU_696574_0_0_1"/>
<protein>
    <recommendedName>
        <fullName evidence="1">Cupin-like domain-containing protein</fullName>
    </recommendedName>
</protein>
<accession>A0A0D0E3X1</accession>
<dbReference type="SUPFAM" id="SSF51197">
    <property type="entry name" value="Clavaminate synthase-like"/>
    <property type="match status" value="1"/>
</dbReference>
<reference evidence="2 3" key="1">
    <citation type="submission" date="2014-04" db="EMBL/GenBank/DDBJ databases">
        <authorList>
            <consortium name="DOE Joint Genome Institute"/>
            <person name="Kuo A."/>
            <person name="Kohler A."/>
            <person name="Jargeat P."/>
            <person name="Nagy L.G."/>
            <person name="Floudas D."/>
            <person name="Copeland A."/>
            <person name="Barry K.W."/>
            <person name="Cichocki N."/>
            <person name="Veneault-Fourrey C."/>
            <person name="LaButti K."/>
            <person name="Lindquist E.A."/>
            <person name="Lipzen A."/>
            <person name="Lundell T."/>
            <person name="Morin E."/>
            <person name="Murat C."/>
            <person name="Sun H."/>
            <person name="Tunlid A."/>
            <person name="Henrissat B."/>
            <person name="Grigoriev I.V."/>
            <person name="Hibbett D.S."/>
            <person name="Martin F."/>
            <person name="Nordberg H.P."/>
            <person name="Cantor M.N."/>
            <person name="Hua S.X."/>
        </authorList>
    </citation>
    <scope>NUCLEOTIDE SEQUENCE [LARGE SCALE GENOMIC DNA]</scope>
    <source>
        <strain evidence="2 3">Ve08.2h10</strain>
    </source>
</reference>
<dbReference type="Pfam" id="PF13621">
    <property type="entry name" value="Cupin_8"/>
    <property type="match status" value="1"/>
</dbReference>
<proteinExistence type="predicted"/>
<dbReference type="PANTHER" id="PTHR12461:SF94">
    <property type="entry name" value="JMJC DOMAIN-CONTAINING PROTEIN"/>
    <property type="match status" value="1"/>
</dbReference>
<dbReference type="STRING" id="930991.A0A0D0E3X1"/>
<dbReference type="InterPro" id="IPR041667">
    <property type="entry name" value="Cupin_8"/>
</dbReference>
<evidence type="ECO:0000313" key="3">
    <source>
        <dbReference type="Proteomes" id="UP000054538"/>
    </source>
</evidence>
<dbReference type="Gene3D" id="2.60.120.650">
    <property type="entry name" value="Cupin"/>
    <property type="match status" value="1"/>
</dbReference>
<evidence type="ECO:0000313" key="2">
    <source>
        <dbReference type="EMBL" id="KIK95739.1"/>
    </source>
</evidence>
<organism evidence="2 3">
    <name type="scientific">Paxillus rubicundulus Ve08.2h10</name>
    <dbReference type="NCBI Taxonomy" id="930991"/>
    <lineage>
        <taxon>Eukaryota</taxon>
        <taxon>Fungi</taxon>
        <taxon>Dikarya</taxon>
        <taxon>Basidiomycota</taxon>
        <taxon>Agaricomycotina</taxon>
        <taxon>Agaricomycetes</taxon>
        <taxon>Agaricomycetidae</taxon>
        <taxon>Boletales</taxon>
        <taxon>Paxilineae</taxon>
        <taxon>Paxillaceae</taxon>
        <taxon>Paxillus</taxon>
    </lineage>
</organism>
<dbReference type="AlphaFoldDB" id="A0A0D0E3X1"/>
<evidence type="ECO:0000259" key="1">
    <source>
        <dbReference type="Pfam" id="PF13621"/>
    </source>
</evidence>